<keyword evidence="3 5" id="KW-1133">Transmembrane helix</keyword>
<gene>
    <name evidence="7" type="ORF">KUTeg_019744</name>
</gene>
<proteinExistence type="predicted"/>
<dbReference type="InterPro" id="IPR013057">
    <property type="entry name" value="AA_transpt_TM"/>
</dbReference>
<comment type="caution">
    <text evidence="7">The sequence shown here is derived from an EMBL/GenBank/DDBJ whole genome shotgun (WGS) entry which is preliminary data.</text>
</comment>
<feature type="transmembrane region" description="Helical" evidence="5">
    <location>
        <begin position="143"/>
        <end position="163"/>
    </location>
</feature>
<feature type="transmembrane region" description="Helical" evidence="5">
    <location>
        <begin position="37"/>
        <end position="57"/>
    </location>
</feature>
<evidence type="ECO:0000259" key="6">
    <source>
        <dbReference type="Pfam" id="PF01490"/>
    </source>
</evidence>
<dbReference type="PANTHER" id="PTHR22950:SF652">
    <property type="entry name" value="TRANSMEMBRANE AMINO ACID TRANSPORTER FAMILY PROTEIN"/>
    <property type="match status" value="1"/>
</dbReference>
<comment type="subcellular location">
    <subcellularLocation>
        <location evidence="1">Membrane</location>
        <topology evidence="1">Multi-pass membrane protein</topology>
    </subcellularLocation>
</comment>
<evidence type="ECO:0000256" key="1">
    <source>
        <dbReference type="ARBA" id="ARBA00004141"/>
    </source>
</evidence>
<keyword evidence="4 5" id="KW-0472">Membrane</keyword>
<organism evidence="7 8">
    <name type="scientific">Tegillarca granosa</name>
    <name type="common">Malaysian cockle</name>
    <name type="synonym">Anadara granosa</name>
    <dbReference type="NCBI Taxonomy" id="220873"/>
    <lineage>
        <taxon>Eukaryota</taxon>
        <taxon>Metazoa</taxon>
        <taxon>Spiralia</taxon>
        <taxon>Lophotrochozoa</taxon>
        <taxon>Mollusca</taxon>
        <taxon>Bivalvia</taxon>
        <taxon>Autobranchia</taxon>
        <taxon>Pteriomorphia</taxon>
        <taxon>Arcoida</taxon>
        <taxon>Arcoidea</taxon>
        <taxon>Arcidae</taxon>
        <taxon>Tegillarca</taxon>
    </lineage>
</organism>
<evidence type="ECO:0000256" key="4">
    <source>
        <dbReference type="ARBA" id="ARBA00023136"/>
    </source>
</evidence>
<keyword evidence="2 5" id="KW-0812">Transmembrane</keyword>
<feature type="domain" description="Amino acid transporter transmembrane" evidence="6">
    <location>
        <begin position="119"/>
        <end position="278"/>
    </location>
</feature>
<feature type="transmembrane region" description="Helical" evidence="5">
    <location>
        <begin position="108"/>
        <end position="131"/>
    </location>
</feature>
<protein>
    <recommendedName>
        <fullName evidence="6">Amino acid transporter transmembrane domain-containing protein</fullName>
    </recommendedName>
</protein>
<feature type="transmembrane region" description="Helical" evidence="5">
    <location>
        <begin position="235"/>
        <end position="256"/>
    </location>
</feature>
<sequence>MITILTMTTLAYCSDISHSLTYEGAVRTVCGTTVYRITAVTLAIHSFGTCVLTLVVVGDQWKENFYCSADPWYMHKTFIVPFTSVVFILPLCYLKTMGFLAYTSGLGTFGISYLSVLVTGHLPIVPIYSCMAAKKLTTFCSSVTVAIFICTVLYGLTGIFGYLTFGNSVTSNFLLSYEPKTDIFLAVLMLLIKTYTDYPVEAFCGREALLSLWYDIRELSEEEQEKPKFAKKRRIIVSSVWFFLSLCAALYVPYIGIIVRHLGVLSVLFVLIYPAFYLTCIQSIHRFCLTKLVIIYKCMEFRCIREIKGYHGGLGHFEINMVKALFRLLWDVCLIDLAKMLGFVSVKALASCQSCSSHNKSWQIIHIFKNAMSEEIMAFFKTDCSRQNVSPSLNTFYSWLLSAKNPNLKFMSEVVFSYCLSLHVFRAGLDAIMQASSILVRRSLLHYFLD</sequence>
<dbReference type="EMBL" id="JARBDR010000917">
    <property type="protein sequence ID" value="KAJ8303348.1"/>
    <property type="molecule type" value="Genomic_DNA"/>
</dbReference>
<evidence type="ECO:0000313" key="8">
    <source>
        <dbReference type="Proteomes" id="UP001217089"/>
    </source>
</evidence>
<dbReference type="Proteomes" id="UP001217089">
    <property type="component" value="Unassembled WGS sequence"/>
</dbReference>
<dbReference type="PANTHER" id="PTHR22950">
    <property type="entry name" value="AMINO ACID TRANSPORTER"/>
    <property type="match status" value="1"/>
</dbReference>
<feature type="transmembrane region" description="Helical" evidence="5">
    <location>
        <begin position="262"/>
        <end position="281"/>
    </location>
</feature>
<evidence type="ECO:0000313" key="7">
    <source>
        <dbReference type="EMBL" id="KAJ8303348.1"/>
    </source>
</evidence>
<dbReference type="Pfam" id="PF01490">
    <property type="entry name" value="Aa_trans"/>
    <property type="match status" value="1"/>
</dbReference>
<reference evidence="7 8" key="1">
    <citation type="submission" date="2022-12" db="EMBL/GenBank/DDBJ databases">
        <title>Chromosome-level genome of Tegillarca granosa.</title>
        <authorList>
            <person name="Kim J."/>
        </authorList>
    </citation>
    <scope>NUCLEOTIDE SEQUENCE [LARGE SCALE GENOMIC DNA]</scope>
    <source>
        <strain evidence="7">Teg-2019</strain>
        <tissue evidence="7">Adductor muscle</tissue>
    </source>
</reference>
<evidence type="ECO:0000256" key="3">
    <source>
        <dbReference type="ARBA" id="ARBA00022989"/>
    </source>
</evidence>
<name>A0ABQ9EDF2_TEGGR</name>
<evidence type="ECO:0000256" key="2">
    <source>
        <dbReference type="ARBA" id="ARBA00022692"/>
    </source>
</evidence>
<keyword evidence="8" id="KW-1185">Reference proteome</keyword>
<accession>A0ABQ9EDF2</accession>
<evidence type="ECO:0000256" key="5">
    <source>
        <dbReference type="SAM" id="Phobius"/>
    </source>
</evidence>
<feature type="transmembrane region" description="Helical" evidence="5">
    <location>
        <begin position="78"/>
        <end position="102"/>
    </location>
</feature>